<sequence>MDQPIPRERLVGRWTHSHEEDADDVLVYRPAGTPLPPSRGRDGLALHADGSFSEVAPGADDRPTSSPGRWELDDDRLVVDARADGGSRQVLRVVRAADDELAVRPVEEEP</sequence>
<feature type="region of interest" description="Disordered" evidence="1">
    <location>
        <begin position="28"/>
        <end position="71"/>
    </location>
</feature>
<reference evidence="2 3" key="1">
    <citation type="submission" date="2024-03" db="EMBL/GenBank/DDBJ databases">
        <title>Actinomycetospora sp. OC33-EN06, a novel actinomycete isolated from wild orchid (Aerides multiflora).</title>
        <authorList>
            <person name="Suriyachadkun C."/>
        </authorList>
    </citation>
    <scope>NUCLEOTIDE SEQUENCE [LARGE SCALE GENOMIC DNA]</scope>
    <source>
        <strain evidence="2 3">OC33-EN06</strain>
    </source>
</reference>
<accession>A0ABU8N8E8</accession>
<evidence type="ECO:0000256" key="1">
    <source>
        <dbReference type="SAM" id="MobiDB-lite"/>
    </source>
</evidence>
<dbReference type="Proteomes" id="UP001370100">
    <property type="component" value="Unassembled WGS sequence"/>
</dbReference>
<comment type="caution">
    <text evidence="2">The sequence shown here is derived from an EMBL/GenBank/DDBJ whole genome shotgun (WGS) entry which is preliminary data.</text>
</comment>
<gene>
    <name evidence="2" type="ORF">WCD41_14640</name>
</gene>
<organism evidence="2 3">
    <name type="scientific">Actinomycetospora aeridis</name>
    <dbReference type="NCBI Taxonomy" id="3129231"/>
    <lineage>
        <taxon>Bacteria</taxon>
        <taxon>Bacillati</taxon>
        <taxon>Actinomycetota</taxon>
        <taxon>Actinomycetes</taxon>
        <taxon>Pseudonocardiales</taxon>
        <taxon>Pseudonocardiaceae</taxon>
        <taxon>Actinomycetospora</taxon>
    </lineage>
</organism>
<proteinExistence type="predicted"/>
<dbReference type="EMBL" id="JBBEGL010000003">
    <property type="protein sequence ID" value="MEJ2887694.1"/>
    <property type="molecule type" value="Genomic_DNA"/>
</dbReference>
<evidence type="ECO:0000313" key="2">
    <source>
        <dbReference type="EMBL" id="MEJ2887694.1"/>
    </source>
</evidence>
<keyword evidence="3" id="KW-1185">Reference proteome</keyword>
<name>A0ABU8N8E8_9PSEU</name>
<evidence type="ECO:0000313" key="3">
    <source>
        <dbReference type="Proteomes" id="UP001370100"/>
    </source>
</evidence>
<protein>
    <recommendedName>
        <fullName evidence="4">Lipocalin-like domain-containing protein</fullName>
    </recommendedName>
</protein>
<dbReference type="RefSeq" id="WP_337714141.1">
    <property type="nucleotide sequence ID" value="NZ_JBBEGL010000003.1"/>
</dbReference>
<evidence type="ECO:0008006" key="4">
    <source>
        <dbReference type="Google" id="ProtNLM"/>
    </source>
</evidence>